<feature type="compositionally biased region" description="Low complexity" evidence="1">
    <location>
        <begin position="452"/>
        <end position="461"/>
    </location>
</feature>
<feature type="region of interest" description="Disordered" evidence="1">
    <location>
        <begin position="195"/>
        <end position="239"/>
    </location>
</feature>
<organism evidence="3 4">
    <name type="scientific">Actinoplanes sandaracinus</name>
    <dbReference type="NCBI Taxonomy" id="3045177"/>
    <lineage>
        <taxon>Bacteria</taxon>
        <taxon>Bacillati</taxon>
        <taxon>Actinomycetota</taxon>
        <taxon>Actinomycetes</taxon>
        <taxon>Micromonosporales</taxon>
        <taxon>Micromonosporaceae</taxon>
        <taxon>Actinoplanes</taxon>
    </lineage>
</organism>
<dbReference type="EMBL" id="JASCTH010000022">
    <property type="protein sequence ID" value="MDI6102848.1"/>
    <property type="molecule type" value="Genomic_DNA"/>
</dbReference>
<sequence>MSARNVASGSTVTIRYTVSNPGGGGEGGNGRVDIAVTGMGCSGDCSPSREINNPESFEATLTAPAVPAGQTKTVTVSVTATVSGEQPGVATADITVEGPAAPTTVRQVSGRIKNDDGARVAGVQVVMKDSQGHSYTATTDNSGGYSFTSTDAKPIAAGTIQVAAAKAGYEAAQVSVQGAAGRTVNVPLTIKKAATTSTSPTPSSSTSTKAQATTDAAEDDPTDENSKIPIDQGLDKTASTDEGGSSWLLIVMGGLLVAAGIGAMVLVWLRRKNADKLSSDTGVGKAVPASAGGFDATRVAAPVGAGRGDATMIAPAAGLGGAMGAGLGGAMGAGMPADLSNAPTMIHRPAEDEFPDPYGAPLPPGGGFGGNQWDNPQGGGNYATQPYGQHGAAPGGGYNDPGQPRYDEHTNLYQPEQPQQPQRYDEHTSLYQPEQGGGYGDANYGGAGYEQGGYDQQQAGYGDQGGWAGQEQGGYGPQAGYEQHPGAGYPQQGGYDQGGYDQQGGTYGAGYDQPQQAGYEQPQAGWEDQQHQQGGYPPPATPPSPPQQGGTYGNNGQRPNREWNE</sequence>
<dbReference type="Pfam" id="PF13620">
    <property type="entry name" value="CarboxypepD_reg"/>
    <property type="match status" value="1"/>
</dbReference>
<evidence type="ECO:0000256" key="2">
    <source>
        <dbReference type="SAM" id="Phobius"/>
    </source>
</evidence>
<feature type="compositionally biased region" description="Gly residues" evidence="1">
    <location>
        <begin position="495"/>
        <end position="508"/>
    </location>
</feature>
<gene>
    <name evidence="3" type="ORF">QLQ12_29945</name>
</gene>
<feature type="compositionally biased region" description="Gly residues" evidence="1">
    <location>
        <begin position="435"/>
        <end position="451"/>
    </location>
</feature>
<proteinExistence type="predicted"/>
<dbReference type="Proteomes" id="UP001241758">
    <property type="component" value="Unassembled WGS sequence"/>
</dbReference>
<keyword evidence="4" id="KW-1185">Reference proteome</keyword>
<feature type="compositionally biased region" description="Gly residues" evidence="1">
    <location>
        <begin position="462"/>
        <end position="477"/>
    </location>
</feature>
<comment type="caution">
    <text evidence="3">The sequence shown here is derived from an EMBL/GenBank/DDBJ whole genome shotgun (WGS) entry which is preliminary data.</text>
</comment>
<feature type="region of interest" description="Disordered" evidence="1">
    <location>
        <begin position="348"/>
        <end position="565"/>
    </location>
</feature>
<feature type="transmembrane region" description="Helical" evidence="2">
    <location>
        <begin position="247"/>
        <end position="269"/>
    </location>
</feature>
<accession>A0ABT6WSX5</accession>
<evidence type="ECO:0000313" key="3">
    <source>
        <dbReference type="EMBL" id="MDI6102848.1"/>
    </source>
</evidence>
<dbReference type="Gene3D" id="2.60.40.1120">
    <property type="entry name" value="Carboxypeptidase-like, regulatory domain"/>
    <property type="match status" value="1"/>
</dbReference>
<feature type="compositionally biased region" description="Pro residues" evidence="1">
    <location>
        <begin position="536"/>
        <end position="546"/>
    </location>
</feature>
<dbReference type="InterPro" id="IPR013784">
    <property type="entry name" value="Carb-bd-like_fold"/>
</dbReference>
<keyword evidence="2" id="KW-0472">Membrane</keyword>
<feature type="compositionally biased region" description="Low complexity" evidence="1">
    <location>
        <begin position="485"/>
        <end position="494"/>
    </location>
</feature>
<name>A0ABT6WSX5_9ACTN</name>
<reference evidence="3 4" key="1">
    <citation type="submission" date="2023-05" db="EMBL/GenBank/DDBJ databases">
        <title>Actinoplanes sp. NEAU-A12 genome sequencing.</title>
        <authorList>
            <person name="Wang Z.-S."/>
        </authorList>
    </citation>
    <scope>NUCLEOTIDE SEQUENCE [LARGE SCALE GENOMIC DNA]</scope>
    <source>
        <strain evidence="3 4">NEAU-A12</strain>
    </source>
</reference>
<evidence type="ECO:0000256" key="1">
    <source>
        <dbReference type="SAM" id="MobiDB-lite"/>
    </source>
</evidence>
<evidence type="ECO:0000313" key="4">
    <source>
        <dbReference type="Proteomes" id="UP001241758"/>
    </source>
</evidence>
<keyword evidence="2" id="KW-1133">Transmembrane helix</keyword>
<protein>
    <submittedName>
        <fullName evidence="3">Carboxypeptidase regulatory-like domain-containing protein</fullName>
    </submittedName>
</protein>
<keyword evidence="2" id="KW-0812">Transmembrane</keyword>
<feature type="compositionally biased region" description="Low complexity" evidence="1">
    <location>
        <begin position="195"/>
        <end position="215"/>
    </location>
</feature>
<dbReference type="SUPFAM" id="SSF49452">
    <property type="entry name" value="Starch-binding domain-like"/>
    <property type="match status" value="1"/>
</dbReference>
<dbReference type="RefSeq" id="WP_282763928.1">
    <property type="nucleotide sequence ID" value="NZ_JASCTH010000022.1"/>
</dbReference>